<gene>
    <name evidence="3" type="primary">LOC111089238</name>
</gene>
<dbReference type="Proteomes" id="UP000694941">
    <property type="component" value="Unplaced"/>
</dbReference>
<keyword evidence="2" id="KW-1185">Reference proteome</keyword>
<protein>
    <submittedName>
        <fullName evidence="3">Uncharacterized protein LOC111089238</fullName>
    </submittedName>
</protein>
<name>A0ABM1TMH6_LIMPO</name>
<sequence>MNRPDFHNGFSDARHVTTIPIDYQRRDYPVARTTRYAEDPEWELPHRRPPVATGINYHKIQHNTQPHGAPGHHPPQNPHSIPVGATYSPQTNITTLHVHGGTYHPPQQVPLGGMSFYSPSHSHSPNYHSTQPQTVRAHQSVPRYPPEQRRTEDEWKNNDYTGIQEVTSKYFLL</sequence>
<proteinExistence type="predicted"/>
<evidence type="ECO:0000256" key="1">
    <source>
        <dbReference type="SAM" id="MobiDB-lite"/>
    </source>
</evidence>
<evidence type="ECO:0000313" key="3">
    <source>
        <dbReference type="RefSeq" id="XP_022257082.1"/>
    </source>
</evidence>
<reference evidence="3" key="1">
    <citation type="submission" date="2025-08" db="UniProtKB">
        <authorList>
            <consortium name="RefSeq"/>
        </authorList>
    </citation>
    <scope>IDENTIFICATION</scope>
    <source>
        <tissue evidence="3">Muscle</tissue>
    </source>
</reference>
<accession>A0ABM1TMH6</accession>
<organism evidence="2 3">
    <name type="scientific">Limulus polyphemus</name>
    <name type="common">Atlantic horseshoe crab</name>
    <dbReference type="NCBI Taxonomy" id="6850"/>
    <lineage>
        <taxon>Eukaryota</taxon>
        <taxon>Metazoa</taxon>
        <taxon>Ecdysozoa</taxon>
        <taxon>Arthropoda</taxon>
        <taxon>Chelicerata</taxon>
        <taxon>Merostomata</taxon>
        <taxon>Xiphosura</taxon>
        <taxon>Limulidae</taxon>
        <taxon>Limulus</taxon>
    </lineage>
</organism>
<evidence type="ECO:0000313" key="2">
    <source>
        <dbReference type="Proteomes" id="UP000694941"/>
    </source>
</evidence>
<feature type="region of interest" description="Disordered" evidence="1">
    <location>
        <begin position="121"/>
        <end position="152"/>
    </location>
</feature>
<dbReference type="GeneID" id="111089238"/>
<dbReference type="RefSeq" id="XP_022257082.1">
    <property type="nucleotide sequence ID" value="XM_022401374.1"/>
</dbReference>